<dbReference type="SUPFAM" id="SSF49265">
    <property type="entry name" value="Fibronectin type III"/>
    <property type="match status" value="1"/>
</dbReference>
<sequence length="135" mass="14666">MESCGRAATTKFHSLGNSRQIRQPETRLNREIIAAEDHHRQSGFEANRIGAKRRDFRSSPGAPLLIPEECSAENNSVTVAWQPPPGHGIIGCAGQRGPAIEGYLLELDDGCGGEFRNCSGSDKMIHGDRLALNDI</sequence>
<dbReference type="InterPro" id="IPR013783">
    <property type="entry name" value="Ig-like_fold"/>
</dbReference>
<dbReference type="PaxDb" id="67767-A0A0J7NVY1"/>
<evidence type="ECO:0000256" key="1">
    <source>
        <dbReference type="SAM" id="MobiDB-lite"/>
    </source>
</evidence>
<dbReference type="Proteomes" id="UP000036403">
    <property type="component" value="Unassembled WGS sequence"/>
</dbReference>
<feature type="region of interest" description="Disordered" evidence="1">
    <location>
        <begin position="36"/>
        <end position="57"/>
    </location>
</feature>
<dbReference type="AlphaFoldDB" id="A0A0J7NVY1"/>
<dbReference type="Gene3D" id="2.60.40.10">
    <property type="entry name" value="Immunoglobulins"/>
    <property type="match status" value="1"/>
</dbReference>
<keyword evidence="3" id="KW-1185">Reference proteome</keyword>
<proteinExistence type="predicted"/>
<dbReference type="InterPro" id="IPR036116">
    <property type="entry name" value="FN3_sf"/>
</dbReference>
<organism evidence="2 3">
    <name type="scientific">Lasius niger</name>
    <name type="common">Black garden ant</name>
    <dbReference type="NCBI Taxonomy" id="67767"/>
    <lineage>
        <taxon>Eukaryota</taxon>
        <taxon>Metazoa</taxon>
        <taxon>Ecdysozoa</taxon>
        <taxon>Arthropoda</taxon>
        <taxon>Hexapoda</taxon>
        <taxon>Insecta</taxon>
        <taxon>Pterygota</taxon>
        <taxon>Neoptera</taxon>
        <taxon>Endopterygota</taxon>
        <taxon>Hymenoptera</taxon>
        <taxon>Apocrita</taxon>
        <taxon>Aculeata</taxon>
        <taxon>Formicoidea</taxon>
        <taxon>Formicidae</taxon>
        <taxon>Formicinae</taxon>
        <taxon>Lasius</taxon>
        <taxon>Lasius</taxon>
    </lineage>
</organism>
<evidence type="ECO:0000313" key="2">
    <source>
        <dbReference type="EMBL" id="KMQ96550.1"/>
    </source>
</evidence>
<dbReference type="EMBL" id="LBMM01001301">
    <property type="protein sequence ID" value="KMQ96550.1"/>
    <property type="molecule type" value="Genomic_DNA"/>
</dbReference>
<comment type="caution">
    <text evidence="2">The sequence shown here is derived from an EMBL/GenBank/DDBJ whole genome shotgun (WGS) entry which is preliminary data.</text>
</comment>
<protein>
    <submittedName>
        <fullName evidence="2">E3 ubiquitin-protein ligase trim9-like protein</fullName>
    </submittedName>
</protein>
<reference evidence="2 3" key="1">
    <citation type="submission" date="2015-04" db="EMBL/GenBank/DDBJ databases">
        <title>Lasius niger genome sequencing.</title>
        <authorList>
            <person name="Konorov E.A."/>
            <person name="Nikitin M.A."/>
            <person name="Kirill M.V."/>
            <person name="Chang P."/>
        </authorList>
    </citation>
    <scope>NUCLEOTIDE SEQUENCE [LARGE SCALE GENOMIC DNA]</scope>
    <source>
        <tissue evidence="2">Whole</tissue>
    </source>
</reference>
<accession>A0A0J7NVY1</accession>
<gene>
    <name evidence="2" type="ORF">RF55_3154</name>
</gene>
<dbReference type="STRING" id="67767.A0A0J7NVY1"/>
<name>A0A0J7NVY1_LASNI</name>
<evidence type="ECO:0000313" key="3">
    <source>
        <dbReference type="Proteomes" id="UP000036403"/>
    </source>
</evidence>
<dbReference type="OrthoDB" id="295536at2759"/>